<keyword evidence="1" id="KW-1133">Transmembrane helix</keyword>
<accession>A0A075HNN4</accession>
<dbReference type="NCBIfam" id="TIGR04296">
    <property type="entry name" value="PEFG-CTERM"/>
    <property type="match status" value="1"/>
</dbReference>
<keyword evidence="1" id="KW-0472">Membrane</keyword>
<dbReference type="EMBL" id="KF901031">
    <property type="protein sequence ID" value="AIF15568.1"/>
    <property type="molecule type" value="Genomic_DNA"/>
</dbReference>
<keyword evidence="1" id="KW-0812">Transmembrane</keyword>
<proteinExistence type="predicted"/>
<reference evidence="2" key="1">
    <citation type="journal article" date="2014" name="Genome Biol. Evol.">
        <title>Pangenome evidence for extensive interdomain horizontal transfer affecting lineage core and shell genes in uncultured planktonic thaumarchaeota and euryarchaeota.</title>
        <authorList>
            <person name="Deschamps P."/>
            <person name="Zivanovic Y."/>
            <person name="Moreira D."/>
            <person name="Rodriguez-Valera F."/>
            <person name="Lopez-Garcia P."/>
        </authorList>
    </citation>
    <scope>NUCLEOTIDE SEQUENCE</scope>
</reference>
<evidence type="ECO:0000256" key="1">
    <source>
        <dbReference type="SAM" id="Phobius"/>
    </source>
</evidence>
<organism evidence="2">
    <name type="scientific">uncultured marine thaumarchaeote KM3_70_E10</name>
    <dbReference type="NCBI Taxonomy" id="1456254"/>
    <lineage>
        <taxon>Archaea</taxon>
        <taxon>Nitrososphaerota</taxon>
        <taxon>environmental samples</taxon>
    </lineage>
</organism>
<name>A0A075HNN4_9ARCH</name>
<sequence length="488" mass="54644">MLMKELLFLIGGFALLSVLIPQTVDAGMYGEVYIPDHEFIGFYDETDTYTVFAGIKNKEYYPIIPTVTITVQDGDSKIVEEYELSTIMPDNMLPMKVQIPEVKSANPILEEPLISYKKSENAFSGGYIIYDETLIIHDDGSLTGKIRNGGDSIFEKFRIYALIKDADDIIIDVASSEIFEQMNPGDVFDFKLIASPDIADKVDYYSCFAFGDDSIMPLTVKKGDEEFTFRYTANAWFKDGEFSADGKDLSMYSLNGFQLPMVGSFEFPSNSIHEDYEVILDGEKFGDGASSKDAKIQFTESVETLQSIDEMGNWHLYFEVPQGFQGNVKISGFMQNDGTISVPDEIELTDLVYYEITGGEVKQILAKPNDASLLIMLDAETDGEIMIKMNEFLIRPFENDEYIALNHMAESSDGNAETLQLTDEFTYDTGKVITIPFSAGTEKIEIFGSYVVPEFGHVVMGILIIGIITTMILTKKTNSITNLFYTKL</sequence>
<dbReference type="InterPro" id="IPR027560">
    <property type="entry name" value="PEFG-CTERM"/>
</dbReference>
<protein>
    <recommendedName>
        <fullName evidence="3">PEFG-CTERM sorting domain-containing protein</fullName>
    </recommendedName>
</protein>
<dbReference type="AlphaFoldDB" id="A0A075HNN4"/>
<feature type="transmembrane region" description="Helical" evidence="1">
    <location>
        <begin position="455"/>
        <end position="474"/>
    </location>
</feature>
<evidence type="ECO:0008006" key="3">
    <source>
        <dbReference type="Google" id="ProtNLM"/>
    </source>
</evidence>
<evidence type="ECO:0000313" key="2">
    <source>
        <dbReference type="EMBL" id="AIF15568.1"/>
    </source>
</evidence>